<proteinExistence type="predicted"/>
<accession>F8KQE8</accession>
<name>F8KQE8_HELBC</name>
<organism evidence="1 2">
    <name type="scientific">Helicobacter bizzozeronii (strain CIII-1)</name>
    <dbReference type="NCBI Taxonomy" id="1002804"/>
    <lineage>
        <taxon>Bacteria</taxon>
        <taxon>Pseudomonadati</taxon>
        <taxon>Campylobacterota</taxon>
        <taxon>Epsilonproteobacteria</taxon>
        <taxon>Campylobacterales</taxon>
        <taxon>Helicobacteraceae</taxon>
        <taxon>Helicobacter</taxon>
    </lineage>
</organism>
<dbReference type="EMBL" id="FR871757">
    <property type="protein sequence ID" value="CCB80602.1"/>
    <property type="molecule type" value="Genomic_DNA"/>
</dbReference>
<evidence type="ECO:0000313" key="2">
    <source>
        <dbReference type="Proteomes" id="UP000008387"/>
    </source>
</evidence>
<dbReference type="HOGENOM" id="CLU_142106_2_0_7"/>
<gene>
    <name evidence="1" type="ordered locus">HBZC1_16160</name>
</gene>
<evidence type="ECO:0000313" key="1">
    <source>
        <dbReference type="EMBL" id="CCB80602.1"/>
    </source>
</evidence>
<dbReference type="Proteomes" id="UP000008387">
    <property type="component" value="Chromosome"/>
</dbReference>
<dbReference type="AlphaFoldDB" id="F8KQE8"/>
<dbReference type="STRING" id="1002804.HBZC1_16160"/>
<keyword evidence="2" id="KW-1185">Reference proteome</keyword>
<dbReference type="KEGG" id="hbi:HBZC1_16160"/>
<protein>
    <recommendedName>
        <fullName evidence="3">DUF721 domain-containing protein</fullName>
    </recommendedName>
</protein>
<sequence length="149" mass="17646">MKNSQEILASILQIPYLQELKTRLELDKLRLFLPLEVRTGLRCILIKNSKLLLVFNHPSAQNYFRMHRLEFNKTLLREVKRLDIALPPHLEVQDYMPAVIARSLEKPKPPPLYYNEQAKGDFTNHAKDPKLREIFENIRTYIQKEHGRS</sequence>
<evidence type="ECO:0008006" key="3">
    <source>
        <dbReference type="Google" id="ProtNLM"/>
    </source>
</evidence>
<reference evidence="1 2" key="1">
    <citation type="journal article" date="2011" name="J. Bacteriol.">
        <title>Genome sequence of Helicobacter bizzozeronii strain CIII-1, an isolate from human gastric mucosa.</title>
        <authorList>
            <person name="Schott T."/>
            <person name="Rossi M."/>
            <person name="Hanninen M.L."/>
        </authorList>
    </citation>
    <scope>NUCLEOTIDE SEQUENCE [LARGE SCALE GENOMIC DNA]</scope>
    <source>
        <strain evidence="1 2">CIII-1</strain>
    </source>
</reference>